<evidence type="ECO:0000259" key="7">
    <source>
        <dbReference type="PROSITE" id="PS50090"/>
    </source>
</evidence>
<dbReference type="CDD" id="cd00167">
    <property type="entry name" value="SANT"/>
    <property type="match status" value="1"/>
</dbReference>
<evidence type="ECO:0000256" key="4">
    <source>
        <dbReference type="ARBA" id="ARBA00023163"/>
    </source>
</evidence>
<sequence>MVAEAKDQMVSSQQLECSANQSNPNLYSDGNGYAPKARKPYTIRKQRERWTEEEHHRFLEALKLYGRAWRQIEGHVGTKTTIQIRSHAQKFFAKVTKEPCADVEGSLNPIEIPPPRPKRKPLHPYPRKTVDSVNNENAVPRQVDGSTDVSVSGRDNYSPTSVFSAIGSSNLESPIAEAHKSRLSLGSCATDDALSAKLATESDNEHATSNASSKEENGFHLSLKTSSDNQPTMKFDLFPQQTESSPCAGESCTSIKLFGKTVVIRDTRKNNESLMPRVTSEMSENDIIRSNNLGLEASGLFLNGATSVANIYNSPVSLPWCTWYNGPVYYPYSSSGKDKIGDNDENTPQEGSNDEEIQREGSLVGSNIRSACDVNADNRNSDVESRHVLNCGNKKMGKGFVPYKRCLAERDEKSSLSFMQGRESQRARVCS</sequence>
<dbReference type="SUPFAM" id="SSF46689">
    <property type="entry name" value="Homeodomain-like"/>
    <property type="match status" value="1"/>
</dbReference>
<keyword evidence="3" id="KW-0238">DNA-binding</keyword>
<evidence type="ECO:0000256" key="5">
    <source>
        <dbReference type="ARBA" id="ARBA00023242"/>
    </source>
</evidence>
<dbReference type="OrthoDB" id="118550at2759"/>
<evidence type="ECO:0000256" key="2">
    <source>
        <dbReference type="ARBA" id="ARBA00023015"/>
    </source>
</evidence>
<dbReference type="GO" id="GO:0005634">
    <property type="term" value="C:nucleus"/>
    <property type="evidence" value="ECO:0007669"/>
    <property type="project" value="UniProtKB-SubCell"/>
</dbReference>
<comment type="caution">
    <text evidence="10">The sequence shown here is derived from an EMBL/GenBank/DDBJ whole genome shotgun (WGS) entry which is preliminary data.</text>
</comment>
<dbReference type="InterPro" id="IPR001005">
    <property type="entry name" value="SANT/Myb"/>
</dbReference>
<protein>
    <submittedName>
        <fullName evidence="10">Protein reveille 1</fullName>
    </submittedName>
</protein>
<keyword evidence="4" id="KW-0804">Transcription</keyword>
<dbReference type="InterPro" id="IPR009057">
    <property type="entry name" value="Homeodomain-like_sf"/>
</dbReference>
<gene>
    <name evidence="10" type="ORF">PHJA_000992100</name>
</gene>
<feature type="compositionally biased region" description="Polar residues" evidence="6">
    <location>
        <begin position="9"/>
        <end position="28"/>
    </location>
</feature>
<feature type="region of interest" description="Disordered" evidence="6">
    <location>
        <begin position="199"/>
        <end position="231"/>
    </location>
</feature>
<comment type="subcellular location">
    <subcellularLocation>
        <location evidence="1">Nucleus</location>
    </subcellularLocation>
</comment>
<dbReference type="PROSITE" id="PS51293">
    <property type="entry name" value="SANT"/>
    <property type="match status" value="1"/>
</dbReference>
<feature type="compositionally biased region" description="Basic residues" evidence="6">
    <location>
        <begin position="116"/>
        <end position="126"/>
    </location>
</feature>
<feature type="domain" description="Myb-like" evidence="7">
    <location>
        <begin position="42"/>
        <end position="92"/>
    </location>
</feature>
<dbReference type="SMART" id="SM00717">
    <property type="entry name" value="SANT"/>
    <property type="match status" value="1"/>
</dbReference>
<feature type="region of interest" description="Disordered" evidence="6">
    <location>
        <begin position="106"/>
        <end position="154"/>
    </location>
</feature>
<feature type="domain" description="SANT" evidence="8">
    <location>
        <begin position="45"/>
        <end position="96"/>
    </location>
</feature>
<dbReference type="AlphaFoldDB" id="A0A830BVU9"/>
<feature type="compositionally biased region" description="Acidic residues" evidence="6">
    <location>
        <begin position="343"/>
        <end position="357"/>
    </location>
</feature>
<keyword evidence="2" id="KW-0805">Transcription regulation</keyword>
<dbReference type="PANTHER" id="PTHR12802:SF175">
    <property type="entry name" value="PROTEIN REVEILLE 2"/>
    <property type="match status" value="1"/>
</dbReference>
<dbReference type="PROSITE" id="PS51294">
    <property type="entry name" value="HTH_MYB"/>
    <property type="match status" value="1"/>
</dbReference>
<reference evidence="10" key="1">
    <citation type="submission" date="2020-07" db="EMBL/GenBank/DDBJ databases">
        <title>Ethylene signaling mediates host invasion by parasitic plants.</title>
        <authorList>
            <person name="Yoshida S."/>
        </authorList>
    </citation>
    <scope>NUCLEOTIDE SEQUENCE</scope>
    <source>
        <strain evidence="10">Okayama</strain>
    </source>
</reference>
<organism evidence="10 11">
    <name type="scientific">Phtheirospermum japonicum</name>
    <dbReference type="NCBI Taxonomy" id="374723"/>
    <lineage>
        <taxon>Eukaryota</taxon>
        <taxon>Viridiplantae</taxon>
        <taxon>Streptophyta</taxon>
        <taxon>Embryophyta</taxon>
        <taxon>Tracheophyta</taxon>
        <taxon>Spermatophyta</taxon>
        <taxon>Magnoliopsida</taxon>
        <taxon>eudicotyledons</taxon>
        <taxon>Gunneridae</taxon>
        <taxon>Pentapetalae</taxon>
        <taxon>asterids</taxon>
        <taxon>lamiids</taxon>
        <taxon>Lamiales</taxon>
        <taxon>Orobanchaceae</taxon>
        <taxon>Orobanchaceae incertae sedis</taxon>
        <taxon>Phtheirospermum</taxon>
    </lineage>
</organism>
<evidence type="ECO:0000256" key="3">
    <source>
        <dbReference type="ARBA" id="ARBA00023125"/>
    </source>
</evidence>
<dbReference type="Gene3D" id="1.10.10.60">
    <property type="entry name" value="Homeodomain-like"/>
    <property type="match status" value="1"/>
</dbReference>
<evidence type="ECO:0000259" key="9">
    <source>
        <dbReference type="PROSITE" id="PS51294"/>
    </source>
</evidence>
<dbReference type="NCBIfam" id="TIGR01557">
    <property type="entry name" value="myb_SHAQKYF"/>
    <property type="match status" value="1"/>
</dbReference>
<feature type="region of interest" description="Disordered" evidence="6">
    <location>
        <begin position="339"/>
        <end position="362"/>
    </location>
</feature>
<feature type="region of interest" description="Disordered" evidence="6">
    <location>
        <begin position="1"/>
        <end position="34"/>
    </location>
</feature>
<evidence type="ECO:0000256" key="6">
    <source>
        <dbReference type="SAM" id="MobiDB-lite"/>
    </source>
</evidence>
<dbReference type="GO" id="GO:0003677">
    <property type="term" value="F:DNA binding"/>
    <property type="evidence" value="ECO:0007669"/>
    <property type="project" value="UniProtKB-KW"/>
</dbReference>
<evidence type="ECO:0000313" key="11">
    <source>
        <dbReference type="Proteomes" id="UP000653305"/>
    </source>
</evidence>
<evidence type="ECO:0000313" key="10">
    <source>
        <dbReference type="EMBL" id="GFP88484.1"/>
    </source>
</evidence>
<dbReference type="Pfam" id="PF00249">
    <property type="entry name" value="Myb_DNA-binding"/>
    <property type="match status" value="1"/>
</dbReference>
<name>A0A830BVU9_9LAMI</name>
<dbReference type="Proteomes" id="UP000653305">
    <property type="component" value="Unassembled WGS sequence"/>
</dbReference>
<evidence type="ECO:0000259" key="8">
    <source>
        <dbReference type="PROSITE" id="PS51293"/>
    </source>
</evidence>
<dbReference type="InterPro" id="IPR017884">
    <property type="entry name" value="SANT_dom"/>
</dbReference>
<dbReference type="PROSITE" id="PS50090">
    <property type="entry name" value="MYB_LIKE"/>
    <property type="match status" value="1"/>
</dbReference>
<proteinExistence type="predicted"/>
<accession>A0A830BVU9</accession>
<dbReference type="InterPro" id="IPR006447">
    <property type="entry name" value="Myb_dom_plants"/>
</dbReference>
<keyword evidence="11" id="KW-1185">Reference proteome</keyword>
<dbReference type="InterPro" id="IPR017930">
    <property type="entry name" value="Myb_dom"/>
</dbReference>
<feature type="compositionally biased region" description="Polar residues" evidence="6">
    <location>
        <begin position="144"/>
        <end position="154"/>
    </location>
</feature>
<dbReference type="FunFam" id="1.10.10.60:FF:000023">
    <property type="entry name" value="protein REVEILLE 6 isoform X1"/>
    <property type="match status" value="1"/>
</dbReference>
<dbReference type="PANTHER" id="PTHR12802">
    <property type="entry name" value="SWI/SNF COMPLEX-RELATED"/>
    <property type="match status" value="1"/>
</dbReference>
<evidence type="ECO:0000256" key="1">
    <source>
        <dbReference type="ARBA" id="ARBA00004123"/>
    </source>
</evidence>
<keyword evidence="5" id="KW-0539">Nucleus</keyword>
<feature type="domain" description="HTH myb-type" evidence="9">
    <location>
        <begin position="42"/>
        <end position="96"/>
    </location>
</feature>
<dbReference type="GO" id="GO:0010468">
    <property type="term" value="P:regulation of gene expression"/>
    <property type="evidence" value="ECO:0007669"/>
    <property type="project" value="UniProtKB-ARBA"/>
</dbReference>
<dbReference type="EMBL" id="BMAC01000168">
    <property type="protein sequence ID" value="GFP88484.1"/>
    <property type="molecule type" value="Genomic_DNA"/>
</dbReference>